<keyword evidence="3" id="KW-1185">Reference proteome</keyword>
<evidence type="ECO:0000256" key="1">
    <source>
        <dbReference type="SAM" id="Coils"/>
    </source>
</evidence>
<dbReference type="OrthoDB" id="9102475at2"/>
<evidence type="ECO:0000313" key="2">
    <source>
        <dbReference type="EMBL" id="THF58049.1"/>
    </source>
</evidence>
<dbReference type="EMBL" id="SSOD01000016">
    <property type="protein sequence ID" value="THF58049.1"/>
    <property type="molecule type" value="Genomic_DNA"/>
</dbReference>
<protein>
    <submittedName>
        <fullName evidence="2">Uncharacterized protein</fullName>
    </submittedName>
</protein>
<comment type="caution">
    <text evidence="2">The sequence shown here is derived from an EMBL/GenBank/DDBJ whole genome shotgun (WGS) entry which is preliminary data.</text>
</comment>
<sequence length="213" mass="22838">MTDDEIQAVEFAPTLQSGNYVPMFWVRLCSDGGYEGPIHNDRIEDVRKHSGAWTPLYLGAATPVPAVAPHLGGPMIDRELLDLERLALDATPGPWIACGPHYGAPHPQYFDAVVLDEAKDGGQGIALAPDGMGESGSPDMAFIAAANPVVVLDLIRRLRAAEAAAGRAKKFADERDKARLENTKLKAALEEIRHSTYLRHATAVAAIALGHEA</sequence>
<evidence type="ECO:0000313" key="3">
    <source>
        <dbReference type="Proteomes" id="UP000307956"/>
    </source>
</evidence>
<feature type="coiled-coil region" evidence="1">
    <location>
        <begin position="168"/>
        <end position="195"/>
    </location>
</feature>
<dbReference type="RefSeq" id="WP_136386216.1">
    <property type="nucleotide sequence ID" value="NZ_SSOD01000016.1"/>
</dbReference>
<organism evidence="2 3">
    <name type="scientific">Pseudothauera rhizosphaerae</name>
    <dbReference type="NCBI Taxonomy" id="2565932"/>
    <lineage>
        <taxon>Bacteria</taxon>
        <taxon>Pseudomonadati</taxon>
        <taxon>Pseudomonadota</taxon>
        <taxon>Betaproteobacteria</taxon>
        <taxon>Rhodocyclales</taxon>
        <taxon>Zoogloeaceae</taxon>
        <taxon>Pseudothauera</taxon>
    </lineage>
</organism>
<gene>
    <name evidence="2" type="ORF">E6O51_17050</name>
</gene>
<accession>A0A4S4AID4</accession>
<proteinExistence type="predicted"/>
<dbReference type="AlphaFoldDB" id="A0A4S4AID4"/>
<name>A0A4S4AID4_9RHOO</name>
<reference evidence="2 3" key="1">
    <citation type="submission" date="2019-04" db="EMBL/GenBank/DDBJ databases">
        <title>Azoarcus rhizosphaerae sp. nov. isolated from rhizosphere of Ficus religiosa.</title>
        <authorList>
            <person name="Lin S.-Y."/>
            <person name="Hameed A."/>
            <person name="Hsu Y.-H."/>
            <person name="Young C.-C."/>
        </authorList>
    </citation>
    <scope>NUCLEOTIDE SEQUENCE [LARGE SCALE GENOMIC DNA]</scope>
    <source>
        <strain evidence="2 3">CC-YHH848</strain>
    </source>
</reference>
<keyword evidence="1" id="KW-0175">Coiled coil</keyword>
<dbReference type="Proteomes" id="UP000307956">
    <property type="component" value="Unassembled WGS sequence"/>
</dbReference>